<accession>A0A364KZA5</accession>
<sequence length="447" mass="50377">MAELSSRENLHAPSEFPNFHNGDVMVVIPPTEIYQLHSDVLRRCAPHHFGQLVAPANAANLIKAAVNSGRFTRYKLVLRPSERHQTGAFRREEVDKYGRTTGDTDCHSMLENVYNAKLPAYAPEAWKNLFRAFYNLDPDLSGSSLQTVLEKAVHLMDAAESVGAAAAVRAHIDNSLMRHGQLLYRAILALPILWGNLAIRVRSPAIFKDAVIHVVGKWNSLTNAEKRNMNPHFRAICEQKAAELYKIKGAVEIRILGHHPQVLWRNVGSASATSRANYANDVYMWMALNIHRQWFFQVTGMERRGRDGPDGGAELYHAIHEGGTTYLVAQDYACFHNTCPMSKKARTILYDKVRQMKFEVRKYAKCLTVNRTLLDLKDGLQVNHLLCTQVMDHDLPWNRTDLARLEPSYLKDDGDEMVVVEGGIPSDVSDISVYGTEIHRPDGQVDV</sequence>
<dbReference type="AlphaFoldDB" id="A0A364KZA5"/>
<dbReference type="PANTHER" id="PTHR38119:SF2">
    <property type="entry name" value="TRANSCRIPTION FACTOR DOMAIN-CONTAINING PROTEIN"/>
    <property type="match status" value="1"/>
</dbReference>
<dbReference type="OrthoDB" id="2129688at2759"/>
<evidence type="ECO:0000313" key="2">
    <source>
        <dbReference type="Proteomes" id="UP000249363"/>
    </source>
</evidence>
<comment type="caution">
    <text evidence="1">The sequence shown here is derived from an EMBL/GenBank/DDBJ whole genome shotgun (WGS) entry which is preliminary data.</text>
</comment>
<dbReference type="PANTHER" id="PTHR38119">
    <property type="entry name" value="BTB DOMAIN-CONTAINING PROTEIN-RELATED"/>
    <property type="match status" value="1"/>
</dbReference>
<evidence type="ECO:0000313" key="1">
    <source>
        <dbReference type="EMBL" id="RAO68821.1"/>
    </source>
</evidence>
<evidence type="ECO:0008006" key="3">
    <source>
        <dbReference type="Google" id="ProtNLM"/>
    </source>
</evidence>
<protein>
    <recommendedName>
        <fullName evidence="3">BTB domain-containing protein</fullName>
    </recommendedName>
</protein>
<dbReference type="STRING" id="1196081.A0A364KZA5"/>
<name>A0A364KZA5_TALAM</name>
<gene>
    <name evidence="1" type="ORF">BHQ10_004833</name>
</gene>
<dbReference type="Proteomes" id="UP000249363">
    <property type="component" value="Unassembled WGS sequence"/>
</dbReference>
<proteinExistence type="predicted"/>
<dbReference type="EMBL" id="MIKG01000008">
    <property type="protein sequence ID" value="RAO68821.1"/>
    <property type="molecule type" value="Genomic_DNA"/>
</dbReference>
<dbReference type="RefSeq" id="XP_040733337.1">
    <property type="nucleotide sequence ID" value="XM_040877242.1"/>
</dbReference>
<dbReference type="GeneID" id="63794049"/>
<keyword evidence="2" id="KW-1185">Reference proteome</keyword>
<reference evidence="1 2" key="1">
    <citation type="journal article" date="2017" name="Biotechnol. Biofuels">
        <title>Differential beta-glucosidase expression as a function of carbon source availability in Talaromyces amestolkiae: a genomic and proteomic approach.</title>
        <authorList>
            <person name="de Eugenio L.I."/>
            <person name="Mendez-Liter J.A."/>
            <person name="Nieto-Dominguez M."/>
            <person name="Alonso L."/>
            <person name="Gil-Munoz J."/>
            <person name="Barriuso J."/>
            <person name="Prieto A."/>
            <person name="Martinez M.J."/>
        </authorList>
    </citation>
    <scope>NUCLEOTIDE SEQUENCE [LARGE SCALE GENOMIC DNA]</scope>
    <source>
        <strain evidence="1 2">CIB</strain>
    </source>
</reference>
<organism evidence="1 2">
    <name type="scientific">Talaromyces amestolkiae</name>
    <dbReference type="NCBI Taxonomy" id="1196081"/>
    <lineage>
        <taxon>Eukaryota</taxon>
        <taxon>Fungi</taxon>
        <taxon>Dikarya</taxon>
        <taxon>Ascomycota</taxon>
        <taxon>Pezizomycotina</taxon>
        <taxon>Eurotiomycetes</taxon>
        <taxon>Eurotiomycetidae</taxon>
        <taxon>Eurotiales</taxon>
        <taxon>Trichocomaceae</taxon>
        <taxon>Talaromyces</taxon>
        <taxon>Talaromyces sect. Talaromyces</taxon>
    </lineage>
</organism>